<feature type="transmembrane region" description="Helical" evidence="9">
    <location>
        <begin position="198"/>
        <end position="217"/>
    </location>
</feature>
<gene>
    <name evidence="10" type="ORF">O4H49_16415</name>
</gene>
<keyword evidence="3 8" id="KW-0813">Transport</keyword>
<comment type="caution">
    <text evidence="10">The sequence shown here is derived from an EMBL/GenBank/DDBJ whole genome shotgun (WGS) entry which is preliminary data.</text>
</comment>
<evidence type="ECO:0000256" key="2">
    <source>
        <dbReference type="ARBA" id="ARBA00008034"/>
    </source>
</evidence>
<evidence type="ECO:0000256" key="6">
    <source>
        <dbReference type="ARBA" id="ARBA00022989"/>
    </source>
</evidence>
<feature type="transmembrane region" description="Helical" evidence="9">
    <location>
        <begin position="40"/>
        <end position="59"/>
    </location>
</feature>
<feature type="transmembrane region" description="Helical" evidence="9">
    <location>
        <begin position="160"/>
        <end position="178"/>
    </location>
</feature>
<evidence type="ECO:0000313" key="10">
    <source>
        <dbReference type="EMBL" id="MCZ4282372.1"/>
    </source>
</evidence>
<proteinExistence type="inferred from homology"/>
<keyword evidence="4" id="KW-1003">Cell membrane</keyword>
<feature type="transmembrane region" description="Helical" evidence="9">
    <location>
        <begin position="247"/>
        <end position="270"/>
    </location>
</feature>
<evidence type="ECO:0000256" key="8">
    <source>
        <dbReference type="RuleBase" id="RU003943"/>
    </source>
</evidence>
<evidence type="ECO:0000256" key="7">
    <source>
        <dbReference type="ARBA" id="ARBA00023136"/>
    </source>
</evidence>
<dbReference type="EMBL" id="JAPWGY010000007">
    <property type="protein sequence ID" value="MCZ4282372.1"/>
    <property type="molecule type" value="Genomic_DNA"/>
</dbReference>
<keyword evidence="11" id="KW-1185">Reference proteome</keyword>
<evidence type="ECO:0000313" key="11">
    <source>
        <dbReference type="Proteomes" id="UP001069802"/>
    </source>
</evidence>
<evidence type="ECO:0000256" key="3">
    <source>
        <dbReference type="ARBA" id="ARBA00022448"/>
    </source>
</evidence>
<evidence type="ECO:0000256" key="4">
    <source>
        <dbReference type="ARBA" id="ARBA00022475"/>
    </source>
</evidence>
<keyword evidence="6 9" id="KW-1133">Transmembrane helix</keyword>
<comment type="similarity">
    <text evidence="2 8">Belongs to the ABC-3 integral membrane protein family.</text>
</comment>
<dbReference type="PANTHER" id="PTHR30477:SF8">
    <property type="entry name" value="METAL TRANSPORT SYSTEM MEMBRANE PROTEIN CT_070-RELATED"/>
    <property type="match status" value="1"/>
</dbReference>
<name>A0ABT4LQZ9_9PROT</name>
<keyword evidence="7 9" id="KW-0472">Membrane</keyword>
<evidence type="ECO:0000256" key="5">
    <source>
        <dbReference type="ARBA" id="ARBA00022692"/>
    </source>
</evidence>
<organism evidence="10 11">
    <name type="scientific">Kiloniella laminariae</name>
    <dbReference type="NCBI Taxonomy" id="454162"/>
    <lineage>
        <taxon>Bacteria</taxon>
        <taxon>Pseudomonadati</taxon>
        <taxon>Pseudomonadota</taxon>
        <taxon>Alphaproteobacteria</taxon>
        <taxon>Rhodospirillales</taxon>
        <taxon>Kiloniellaceae</taxon>
        <taxon>Kiloniella</taxon>
    </lineage>
</organism>
<comment type="subcellular location">
    <subcellularLocation>
        <location evidence="1 8">Cell membrane</location>
        <topology evidence="1 8">Multi-pass membrane protein</topology>
    </subcellularLocation>
</comment>
<feature type="transmembrane region" description="Helical" evidence="9">
    <location>
        <begin position="95"/>
        <end position="113"/>
    </location>
</feature>
<feature type="transmembrane region" description="Helical" evidence="9">
    <location>
        <begin position="65"/>
        <end position="83"/>
    </location>
</feature>
<reference evidence="10" key="1">
    <citation type="submission" date="2022-12" db="EMBL/GenBank/DDBJ databases">
        <title>Bacterial isolates from different developmental stages of Nematostella vectensis.</title>
        <authorList>
            <person name="Fraune S."/>
        </authorList>
    </citation>
    <scope>NUCLEOTIDE SEQUENCE</scope>
    <source>
        <strain evidence="10">G21630-S1</strain>
    </source>
</reference>
<dbReference type="Gene3D" id="1.10.3470.10">
    <property type="entry name" value="ABC transporter involved in vitamin B12 uptake, BtuC"/>
    <property type="match status" value="1"/>
</dbReference>
<feature type="transmembrane region" description="Helical" evidence="9">
    <location>
        <begin position="276"/>
        <end position="299"/>
    </location>
</feature>
<dbReference type="Proteomes" id="UP001069802">
    <property type="component" value="Unassembled WGS sequence"/>
</dbReference>
<feature type="transmembrane region" description="Helical" evidence="9">
    <location>
        <begin position="13"/>
        <end position="33"/>
    </location>
</feature>
<dbReference type="SUPFAM" id="SSF81345">
    <property type="entry name" value="ABC transporter involved in vitamin B12 uptake, BtuC"/>
    <property type="match status" value="1"/>
</dbReference>
<evidence type="ECO:0000256" key="9">
    <source>
        <dbReference type="SAM" id="Phobius"/>
    </source>
</evidence>
<dbReference type="PANTHER" id="PTHR30477">
    <property type="entry name" value="ABC-TRANSPORTER METAL-BINDING PROTEIN"/>
    <property type="match status" value="1"/>
</dbReference>
<accession>A0ABT4LQZ9</accession>
<dbReference type="InterPro" id="IPR037294">
    <property type="entry name" value="ABC_BtuC-like"/>
</dbReference>
<dbReference type="CDD" id="cd06550">
    <property type="entry name" value="TM_ABC_iron-siderophores_like"/>
    <property type="match status" value="1"/>
</dbReference>
<evidence type="ECO:0000256" key="1">
    <source>
        <dbReference type="ARBA" id="ARBA00004651"/>
    </source>
</evidence>
<protein>
    <submittedName>
        <fullName evidence="10">Metal ABC transporter permease</fullName>
    </submittedName>
</protein>
<feature type="transmembrane region" description="Helical" evidence="9">
    <location>
        <begin position="223"/>
        <end position="240"/>
    </location>
</feature>
<dbReference type="InterPro" id="IPR001626">
    <property type="entry name" value="ABC_TroCD"/>
</dbReference>
<dbReference type="RefSeq" id="WP_269424523.1">
    <property type="nucleotide sequence ID" value="NZ_JAPWGY010000007.1"/>
</dbReference>
<keyword evidence="5 8" id="KW-0812">Transmembrane</keyword>
<dbReference type="Pfam" id="PF00950">
    <property type="entry name" value="ABC-3"/>
    <property type="match status" value="2"/>
</dbReference>
<sequence>MDLPLADFLQIDLPALLVAVLAGLCCGLPGNFLVLRRQSLIGDAMSHVVLPGIVVGYLLSGTLDTLPMLLGALSAALISAVLIEGIKRLGKIEAGAAMGVVFTSMFALGVLILEQTGASGVHLDVEHALYGNLESTLWLGLNNWQDLVSPSGLEQMPNSLQRLLGVCLLVILLTVAFFKELKISTFDPEMASSLGFSARLISIGLVIITALSAVAAFDAVGSILVIAMFICPAATARMWTDCLSRQLWLSAFFATLSGITGYLVAAFGPLLLGADFALNAAGMIAVIACVFQGISMIFAPDHGKLGRVLKQRHALKMKQNLP</sequence>